<dbReference type="InterPro" id="IPR002885">
    <property type="entry name" value="PPR_rpt"/>
</dbReference>
<reference evidence="2 3" key="1">
    <citation type="journal article" date="2018" name="PLoS Genet.">
        <title>Population sequencing reveals clonal diversity and ancestral inbreeding in the grapevine cultivar Chardonnay.</title>
        <authorList>
            <person name="Roach M.J."/>
            <person name="Johnson D.L."/>
            <person name="Bohlmann J."/>
            <person name="van Vuuren H.J."/>
            <person name="Jones S.J."/>
            <person name="Pretorius I.S."/>
            <person name="Schmidt S.A."/>
            <person name="Borneman A.R."/>
        </authorList>
    </citation>
    <scope>NUCLEOTIDE SEQUENCE [LARGE SCALE GENOMIC DNA]</scope>
    <source>
        <strain evidence="3">cv. Chardonnay</strain>
        <tissue evidence="2">Leaf</tissue>
    </source>
</reference>
<dbReference type="PANTHER" id="PTHR47926">
    <property type="entry name" value="PENTATRICOPEPTIDE REPEAT-CONTAINING PROTEIN"/>
    <property type="match status" value="1"/>
</dbReference>
<dbReference type="InterPro" id="IPR046960">
    <property type="entry name" value="PPR_At4g14850-like_plant"/>
</dbReference>
<accession>A0A438J748</accession>
<proteinExistence type="predicted"/>
<sequence length="98" mass="10941">MIRSRVQPNGVTFLGVLSACAHGGLVDEGLELFRLMICDYRLEPNVDHYGCMMSKWEAAANVRRLMKGKGVDKSPGCSWIEVNGVIHEFIAFDKSHTE</sequence>
<name>A0A438J748_VITVI</name>
<comment type="caution">
    <text evidence="2">The sequence shown here is derived from an EMBL/GenBank/DDBJ whole genome shotgun (WGS) entry which is preliminary data.</text>
</comment>
<evidence type="ECO:0000256" key="1">
    <source>
        <dbReference type="ARBA" id="ARBA00022737"/>
    </source>
</evidence>
<dbReference type="Gene3D" id="1.25.40.10">
    <property type="entry name" value="Tetratricopeptide repeat domain"/>
    <property type="match status" value="1"/>
</dbReference>
<dbReference type="GO" id="GO:0003723">
    <property type="term" value="F:RNA binding"/>
    <property type="evidence" value="ECO:0007669"/>
    <property type="project" value="InterPro"/>
</dbReference>
<dbReference type="PANTHER" id="PTHR47926:SF347">
    <property type="entry name" value="PENTATRICOPEPTIDE REPEAT-CONTAINING PROTEIN"/>
    <property type="match status" value="1"/>
</dbReference>
<dbReference type="InterPro" id="IPR011990">
    <property type="entry name" value="TPR-like_helical_dom_sf"/>
</dbReference>
<dbReference type="AlphaFoldDB" id="A0A438J748"/>
<protein>
    <submittedName>
        <fullName evidence="2">Pentatricopeptide repeat-containing protein</fullName>
    </submittedName>
</protein>
<dbReference type="InterPro" id="IPR046848">
    <property type="entry name" value="E_motif"/>
</dbReference>
<evidence type="ECO:0000313" key="3">
    <source>
        <dbReference type="Proteomes" id="UP000288805"/>
    </source>
</evidence>
<organism evidence="2 3">
    <name type="scientific">Vitis vinifera</name>
    <name type="common">Grape</name>
    <dbReference type="NCBI Taxonomy" id="29760"/>
    <lineage>
        <taxon>Eukaryota</taxon>
        <taxon>Viridiplantae</taxon>
        <taxon>Streptophyta</taxon>
        <taxon>Embryophyta</taxon>
        <taxon>Tracheophyta</taxon>
        <taxon>Spermatophyta</taxon>
        <taxon>Magnoliopsida</taxon>
        <taxon>eudicotyledons</taxon>
        <taxon>Gunneridae</taxon>
        <taxon>Pentapetalae</taxon>
        <taxon>rosids</taxon>
        <taxon>Vitales</taxon>
        <taxon>Vitaceae</taxon>
        <taxon>Viteae</taxon>
        <taxon>Vitis</taxon>
    </lineage>
</organism>
<gene>
    <name evidence="2" type="primary">PCMP-E78_9</name>
    <name evidence="2" type="ORF">CK203_024905</name>
</gene>
<dbReference type="Proteomes" id="UP000288805">
    <property type="component" value="Unassembled WGS sequence"/>
</dbReference>
<dbReference type="EMBL" id="QGNW01000059">
    <property type="protein sequence ID" value="RVX04779.1"/>
    <property type="molecule type" value="Genomic_DNA"/>
</dbReference>
<dbReference type="Pfam" id="PF20431">
    <property type="entry name" value="E_motif"/>
    <property type="match status" value="1"/>
</dbReference>
<keyword evidence="1" id="KW-0677">Repeat</keyword>
<dbReference type="GO" id="GO:0009451">
    <property type="term" value="P:RNA modification"/>
    <property type="evidence" value="ECO:0007669"/>
    <property type="project" value="InterPro"/>
</dbReference>
<evidence type="ECO:0000313" key="2">
    <source>
        <dbReference type="EMBL" id="RVX04779.1"/>
    </source>
</evidence>
<dbReference type="Pfam" id="PF01535">
    <property type="entry name" value="PPR"/>
    <property type="match status" value="1"/>
</dbReference>
<dbReference type="NCBIfam" id="TIGR00756">
    <property type="entry name" value="PPR"/>
    <property type="match status" value="1"/>
</dbReference>
<dbReference type="PROSITE" id="PS51257">
    <property type="entry name" value="PROKAR_LIPOPROTEIN"/>
    <property type="match status" value="1"/>
</dbReference>